<feature type="compositionally biased region" description="Basic and acidic residues" evidence="16">
    <location>
        <begin position="2080"/>
        <end position="2091"/>
    </location>
</feature>
<dbReference type="SUPFAM" id="SSF53098">
    <property type="entry name" value="Ribonuclease H-like"/>
    <property type="match status" value="1"/>
</dbReference>
<dbReference type="SUPFAM" id="SSF56672">
    <property type="entry name" value="DNA/RNA polymerases"/>
    <property type="match status" value="1"/>
</dbReference>
<dbReference type="GO" id="GO:0003677">
    <property type="term" value="F:DNA binding"/>
    <property type="evidence" value="ECO:0007669"/>
    <property type="project" value="UniProtKB-KW"/>
</dbReference>
<keyword evidence="14" id="KW-0234">DNA repair</keyword>
<dbReference type="PANTHER" id="PTHR10133:SF27">
    <property type="entry name" value="DNA POLYMERASE NU"/>
    <property type="match status" value="1"/>
</dbReference>
<evidence type="ECO:0000259" key="17">
    <source>
        <dbReference type="PROSITE" id="PS50235"/>
    </source>
</evidence>
<dbReference type="InterPro" id="IPR012337">
    <property type="entry name" value="RNaseH-like_sf"/>
</dbReference>
<dbReference type="Pfam" id="PF01612">
    <property type="entry name" value="DNA_pol_A_exo1"/>
    <property type="match status" value="1"/>
</dbReference>
<evidence type="ECO:0000256" key="16">
    <source>
        <dbReference type="SAM" id="MobiDB-lite"/>
    </source>
</evidence>
<keyword evidence="8" id="KW-0227">DNA damage</keyword>
<evidence type="ECO:0000256" key="10">
    <source>
        <dbReference type="ARBA" id="ARBA00022839"/>
    </source>
</evidence>
<evidence type="ECO:0000256" key="5">
    <source>
        <dbReference type="ARBA" id="ARBA00022695"/>
    </source>
</evidence>
<dbReference type="Pfam" id="PF00443">
    <property type="entry name" value="UCH"/>
    <property type="match status" value="1"/>
</dbReference>
<keyword evidence="13" id="KW-0238">DNA-binding</keyword>
<comment type="catalytic activity">
    <reaction evidence="15">
        <text>DNA(n) + a 2'-deoxyribonucleoside 5'-triphosphate = DNA(n+1) + diphosphate</text>
        <dbReference type="Rhea" id="RHEA:22508"/>
        <dbReference type="Rhea" id="RHEA-COMP:17339"/>
        <dbReference type="Rhea" id="RHEA-COMP:17340"/>
        <dbReference type="ChEBI" id="CHEBI:33019"/>
        <dbReference type="ChEBI" id="CHEBI:61560"/>
        <dbReference type="ChEBI" id="CHEBI:173112"/>
        <dbReference type="EC" id="2.7.7.7"/>
    </reaction>
</comment>
<dbReference type="Gene3D" id="3.30.70.370">
    <property type="match status" value="2"/>
</dbReference>
<reference evidence="18 19" key="1">
    <citation type="submission" date="2020-08" db="EMBL/GenBank/DDBJ databases">
        <title>Plant Genome Project.</title>
        <authorList>
            <person name="Zhang R.-G."/>
        </authorList>
    </citation>
    <scope>NUCLEOTIDE SEQUENCE [LARGE SCALE GENOMIC DNA]</scope>
    <source>
        <tissue evidence="18">Rhizome</tissue>
    </source>
</reference>
<dbReference type="InterPro" id="IPR036397">
    <property type="entry name" value="RNaseH_sf"/>
</dbReference>
<keyword evidence="6" id="KW-0235">DNA replication</keyword>
<evidence type="ECO:0000313" key="18">
    <source>
        <dbReference type="EMBL" id="KAG6501032.1"/>
    </source>
</evidence>
<evidence type="ECO:0000256" key="2">
    <source>
        <dbReference type="ARBA" id="ARBA00009085"/>
    </source>
</evidence>
<keyword evidence="10" id="KW-0269">Exonuclease</keyword>
<evidence type="ECO:0000313" key="19">
    <source>
        <dbReference type="Proteomes" id="UP000734854"/>
    </source>
</evidence>
<dbReference type="EMBL" id="JACMSC010000011">
    <property type="protein sequence ID" value="KAG6501032.1"/>
    <property type="molecule type" value="Genomic_DNA"/>
</dbReference>
<comment type="caution">
    <text evidence="18">The sequence shown here is derived from an EMBL/GenBank/DDBJ whole genome shotgun (WGS) entry which is preliminary data.</text>
</comment>
<evidence type="ECO:0000256" key="11">
    <source>
        <dbReference type="ARBA" id="ARBA00022932"/>
    </source>
</evidence>
<dbReference type="InterPro" id="IPR028889">
    <property type="entry name" value="USP"/>
</dbReference>
<evidence type="ECO:0000256" key="3">
    <source>
        <dbReference type="ARBA" id="ARBA00012417"/>
    </source>
</evidence>
<dbReference type="PROSITE" id="PS00972">
    <property type="entry name" value="USP_1"/>
    <property type="match status" value="1"/>
</dbReference>
<evidence type="ECO:0000256" key="13">
    <source>
        <dbReference type="ARBA" id="ARBA00023125"/>
    </source>
</evidence>
<dbReference type="Gene3D" id="1.10.150.20">
    <property type="entry name" value="5' to 3' exonuclease, C-terminal subdomain"/>
    <property type="match status" value="1"/>
</dbReference>
<dbReference type="PANTHER" id="PTHR10133">
    <property type="entry name" value="DNA POLYMERASE I"/>
    <property type="match status" value="1"/>
</dbReference>
<dbReference type="InterPro" id="IPR001098">
    <property type="entry name" value="DNA-dir_DNA_pol_A_palm_dom"/>
</dbReference>
<dbReference type="FunFam" id="3.90.70.10:FF:000078">
    <property type="entry name" value="Ubiquitin carboxyl-terminal hydrolase 23"/>
    <property type="match status" value="1"/>
</dbReference>
<keyword evidence="4" id="KW-0808">Transferase</keyword>
<dbReference type="InterPro" id="IPR002298">
    <property type="entry name" value="DNA_polymerase_A"/>
</dbReference>
<dbReference type="Gene3D" id="3.90.70.10">
    <property type="entry name" value="Cysteine proteinases"/>
    <property type="match status" value="1"/>
</dbReference>
<feature type="region of interest" description="Disordered" evidence="16">
    <location>
        <begin position="2080"/>
        <end position="2116"/>
    </location>
</feature>
<dbReference type="CDD" id="cd08640">
    <property type="entry name" value="DNA_pol_A_plastid_like"/>
    <property type="match status" value="1"/>
</dbReference>
<evidence type="ECO:0000256" key="1">
    <source>
        <dbReference type="ARBA" id="ARBA00007705"/>
    </source>
</evidence>
<organism evidence="18 19">
    <name type="scientific">Zingiber officinale</name>
    <name type="common">Ginger</name>
    <name type="synonym">Amomum zingiber</name>
    <dbReference type="NCBI Taxonomy" id="94328"/>
    <lineage>
        <taxon>Eukaryota</taxon>
        <taxon>Viridiplantae</taxon>
        <taxon>Streptophyta</taxon>
        <taxon>Embryophyta</taxon>
        <taxon>Tracheophyta</taxon>
        <taxon>Spermatophyta</taxon>
        <taxon>Magnoliopsida</taxon>
        <taxon>Liliopsida</taxon>
        <taxon>Zingiberales</taxon>
        <taxon>Zingiberaceae</taxon>
        <taxon>Zingiber</taxon>
    </lineage>
</organism>
<evidence type="ECO:0000256" key="12">
    <source>
        <dbReference type="ARBA" id="ARBA00022946"/>
    </source>
</evidence>
<dbReference type="GO" id="GO:0006261">
    <property type="term" value="P:DNA-templated DNA replication"/>
    <property type="evidence" value="ECO:0007669"/>
    <property type="project" value="InterPro"/>
</dbReference>
<feature type="region of interest" description="Disordered" evidence="16">
    <location>
        <begin position="1378"/>
        <end position="1397"/>
    </location>
</feature>
<evidence type="ECO:0000256" key="6">
    <source>
        <dbReference type="ARBA" id="ARBA00022705"/>
    </source>
</evidence>
<dbReference type="Proteomes" id="UP000734854">
    <property type="component" value="Unassembled WGS sequence"/>
</dbReference>
<feature type="compositionally biased region" description="Basic residues" evidence="16">
    <location>
        <begin position="1384"/>
        <end position="1394"/>
    </location>
</feature>
<dbReference type="PRINTS" id="PR00868">
    <property type="entry name" value="DNAPOLI"/>
</dbReference>
<dbReference type="EC" id="2.7.7.7" evidence="3"/>
<name>A0A8J5GI32_ZINOF</name>
<dbReference type="GO" id="GO:0006302">
    <property type="term" value="P:double-strand break repair"/>
    <property type="evidence" value="ECO:0007669"/>
    <property type="project" value="TreeGrafter"/>
</dbReference>
<feature type="compositionally biased region" description="Polar residues" evidence="16">
    <location>
        <begin position="2094"/>
        <end position="2111"/>
    </location>
</feature>
<dbReference type="GO" id="GO:0004843">
    <property type="term" value="F:cysteine-type deubiquitinase activity"/>
    <property type="evidence" value="ECO:0007669"/>
    <property type="project" value="InterPro"/>
</dbReference>
<comment type="similarity">
    <text evidence="1">Belongs to the DNA polymerase type-A family.</text>
</comment>
<dbReference type="Gene3D" id="3.30.420.10">
    <property type="entry name" value="Ribonuclease H-like superfamily/Ribonuclease H"/>
    <property type="match status" value="1"/>
</dbReference>
<evidence type="ECO:0000256" key="15">
    <source>
        <dbReference type="ARBA" id="ARBA00049244"/>
    </source>
</evidence>
<keyword evidence="19" id="KW-1185">Reference proteome</keyword>
<comment type="similarity">
    <text evidence="2">Belongs to the peptidase C19 family.</text>
</comment>
<keyword evidence="5" id="KW-0548">Nucleotidyltransferase</keyword>
<evidence type="ECO:0000256" key="4">
    <source>
        <dbReference type="ARBA" id="ARBA00022679"/>
    </source>
</evidence>
<feature type="region of interest" description="Disordered" evidence="16">
    <location>
        <begin position="1463"/>
        <end position="1483"/>
    </location>
</feature>
<evidence type="ECO:0000256" key="8">
    <source>
        <dbReference type="ARBA" id="ARBA00022763"/>
    </source>
</evidence>
<dbReference type="GO" id="GO:0016579">
    <property type="term" value="P:protein deubiquitination"/>
    <property type="evidence" value="ECO:0007669"/>
    <property type="project" value="InterPro"/>
</dbReference>
<gene>
    <name evidence="18" type="ORF">ZIOFF_040898</name>
</gene>
<dbReference type="SUPFAM" id="SSF54001">
    <property type="entry name" value="Cysteine proteinases"/>
    <property type="match status" value="1"/>
</dbReference>
<dbReference type="PROSITE" id="PS00973">
    <property type="entry name" value="USP_2"/>
    <property type="match status" value="1"/>
</dbReference>
<proteinExistence type="inferred from homology"/>
<dbReference type="InterPro" id="IPR001394">
    <property type="entry name" value="Peptidase_C19_UCH"/>
</dbReference>
<keyword evidence="12" id="KW-0809">Transit peptide</keyword>
<dbReference type="InterPro" id="IPR043502">
    <property type="entry name" value="DNA/RNA_pol_sf"/>
</dbReference>
<dbReference type="CDD" id="cd02661">
    <property type="entry name" value="Peptidase_C19E"/>
    <property type="match status" value="1"/>
</dbReference>
<dbReference type="GO" id="GO:0008408">
    <property type="term" value="F:3'-5' exonuclease activity"/>
    <property type="evidence" value="ECO:0007669"/>
    <property type="project" value="InterPro"/>
</dbReference>
<evidence type="ECO:0000256" key="9">
    <source>
        <dbReference type="ARBA" id="ARBA00022801"/>
    </source>
</evidence>
<dbReference type="InterPro" id="IPR018200">
    <property type="entry name" value="USP_CS"/>
</dbReference>
<dbReference type="Pfam" id="PF00476">
    <property type="entry name" value="DNA_pol_A"/>
    <property type="match status" value="2"/>
</dbReference>
<dbReference type="FunFam" id="3.30.420.10:FF:000051">
    <property type="entry name" value="DNA polymerase I"/>
    <property type="match status" value="1"/>
</dbReference>
<keyword evidence="7" id="KW-0540">Nuclease</keyword>
<dbReference type="CDD" id="cd06139">
    <property type="entry name" value="DNA_polA_I_Ecoli_like_exo"/>
    <property type="match status" value="1"/>
</dbReference>
<dbReference type="InterPro" id="IPR038765">
    <property type="entry name" value="Papain-like_cys_pep_sf"/>
</dbReference>
<dbReference type="SMART" id="SM00482">
    <property type="entry name" value="POLAc"/>
    <property type="match status" value="1"/>
</dbReference>
<sequence length="2368" mass="264979">MLIRYPWKGMANDRDARSEHLEWIVPSPCPDSTVSLAMFSLTNYSSTEYVGAAEVGYAKVNVRTQADRRKNKERNVSLACVHLTTQEMNERISKDWWLSETDKLRLKKKHNKLLTNIIGGGCTDLLPQYVDSKIRKEVVELGNVENGRVHILTNHRQDIIHQVPTHTVRHNSPSMNESAVDNKHQQSLIPESRFPFQNPQLERPILNLQLRQYDRVAKVVNNVSGGTVHSEKCFINDQHIKTSTTGRPAKDLQKVAHQEKITDLHDKVIIVDNVSTAKEVAVRHNSPSMNESVVDNKHQQSLIPESRSTFQNPHPEKPILNLQLPQDDRVAKVGSGTVHTENCFMNGQHITTSTMRPLAKDLQKVVHQIKTTNVYDKVIIVDNVSTAKKLAVRHNSTSMNESVAVRHNSPSMNESVIDNKRRQSLIPKSRSTFQNPQLEKPILNLQLPQYDHVAEVVNDVSSETVHSEKCFINGQHITTSTTGPPAKDLQKVVHQGKTTDVYDKVIIVDNVSTAKEVARLLITEYKNFIHACDTEVANIDVKSDTPVGHGDVICFSIYSGPLADFGNGKSCVWVDVLDGGVEVLMEFAPFFQDPSIKKVWHNYSFDSHIIGNNGIKLAGFHADTMHLARLFDSSRTIDGGYSLEALTSDPKIMSQGNSDDDVELISGKMSMKSIFGKKKLKKDGTEGKIITLPPVEVLQREERKSWIRYSALDAMNTLKLFNRLKEKLMHVPWFYKGSLQGTMYNFYENCWRPFGVLLVKMESEGILVDKVHLSKIEKLAVGDKQIVADKFRRWASKYCEDAKYMNVGSDTQIRQLLFDDTSRSGICVHQSRLLDAMIVTHQVNHIVYELLYLGRNDMNFESKPESKSFKVPNTEKIVEEGKKTPLKYRTIHLHKICEGLQTDMYTASGFPSVSADALKVFAGNIPSNQIFRIDNACKDEYVTEEGIMDDQNLSDTGTDYEDCSYGTAFEAFGGGNKGREACEAIAALCETSAIDSLITNFIIPLQSYGLMIELTGPVFEILADDLIHCSLNINTETGRLSARRPNLQNQPALEKDRYKIRQAFIAEPGKSLIVADYGQLELRILAHLADCKSMLEAFKAGGDFHSRTAMNMYAHVREAVKNKRVLLEWDRQPGEDKPPVPLLKDAFASERRKAKMLNFSIAYGKTPVGLSRDWKVSLKEAKETLDLWYKERKEVMKWQDRQKKEVWETGCVKTLLGRSRHFTSMINSKSQRGHIERAAINTPVQGSAADVAMCAMLEIDRNVHLKELGWKLLLQYMLVMPGFFESYCLIANVFSKAARQLLFHPIIVVEMGSMFKTVQKLLTLYSNQVHDEVMLEGPAESAELAKSIVVECMSKPFWGENILKVDLAVDAKCAQSWTSSGKRSSTHGHPKPPRRSAPYSLNVLKLKTLEALPAQAFLAMAEGAAISVTAQLEALFHRRIEFHPNRKPLSSFPNGDFRLETLNPSSGPGTSAEKIGGVSMPSKGNRSVESEFYEFGFDQELSCRITFRRIGAGLANLGNTCFLNSVLQCLTYTEPFAAYLQSGKHKSSCHTAGFCAMCALQNHVITALQSSGKIVSPSHFVKNLRCVSRSFQNSRQEDAHEYMVNLLESMHKCCLPSGVPSESPSAYEKSLVHKIFGGRLQSQVKCMQCNYSSNKFDPFLDLSLEIVKADSLLKALAHYTKVEQLDGGQKQYQCQNCKEKVKALKQLTIYKAPHVLTIHLKRFYSHDPGQKIDKKVEFEPSLDLKPFVSDQQGGNLKYTLYGVLVHAGWSTRSGHYYCYVRTSSGLWHSLDDNQVHQVSEKTVLAQKAYMLFYVRNRSSIPKGFENLFCKDRANQNGKKLIPQSSLVLNGVVQNGLTEKCHSPMEPTSSQLQISSAVAHSASAMNVSSNELSTQMLSPLLNGGTSKNKIPELQNNNQVLGVKLSTLKDGSSIKKGLRQTSAPFSKSPVKLPVEKVLKEVDEVSVAEKGLFQVAVENSFSDLPQNVDGEDERSHASCCPLQCAHQNGHSSNLQSEEDNAKQENLAPSVKMLKKLHNPMKLRRLAKYAQKGLPFGRSFLASLNLSVIQRSKKNKKFHLRLKDSQKHECGRQKDQALPTSGAVNNVSAGKGSSSKHSRSEMIKGSIDQAMKIRNYCNESFDHADKKEEVTEKDETLSPELPISSSNSTIKSLNSRLTVENEEVNGKDVIFAPQLPIISSNPTEKSVNSRVTFAGDQVRLQKDFRNMLMMGLEISVPRWDDAKLHKLSQNGLESSRSTSIGYVLDECLILPIVVVEMSSKVLQKLLTIYSNQVRDEVILEGPAELAELAKSIVVECMSKPFFGENFLKVDLAVDAKFAESCNVINEYQFQVGFWFGSNGSVGALTIAVNKAF</sequence>
<accession>A0A8J5GI32</accession>
<dbReference type="FunFam" id="1.10.150.20:FF:000034">
    <property type="entry name" value="DNA polymerase I"/>
    <property type="match status" value="1"/>
</dbReference>
<dbReference type="GO" id="GO:0009507">
    <property type="term" value="C:chloroplast"/>
    <property type="evidence" value="ECO:0007669"/>
    <property type="project" value="UniProtKB-ARBA"/>
</dbReference>
<evidence type="ECO:0000256" key="7">
    <source>
        <dbReference type="ARBA" id="ARBA00022722"/>
    </source>
</evidence>
<keyword evidence="11" id="KW-0239">DNA-directed DNA polymerase</keyword>
<evidence type="ECO:0000256" key="14">
    <source>
        <dbReference type="ARBA" id="ARBA00023204"/>
    </source>
</evidence>
<keyword evidence="9" id="KW-0378">Hydrolase</keyword>
<dbReference type="GO" id="GO:0003887">
    <property type="term" value="F:DNA-directed DNA polymerase activity"/>
    <property type="evidence" value="ECO:0007669"/>
    <property type="project" value="UniProtKB-KW"/>
</dbReference>
<feature type="domain" description="USP" evidence="17">
    <location>
        <begin position="1512"/>
        <end position="1816"/>
    </location>
</feature>
<dbReference type="PROSITE" id="PS50235">
    <property type="entry name" value="USP_3"/>
    <property type="match status" value="1"/>
</dbReference>
<protein>
    <recommendedName>
        <fullName evidence="3">DNA-directed DNA polymerase</fullName>
        <ecNumber evidence="3">2.7.7.7</ecNumber>
    </recommendedName>
</protein>
<dbReference type="InterPro" id="IPR002562">
    <property type="entry name" value="3'-5'_exonuclease_dom"/>
</dbReference>